<dbReference type="Proteomes" id="UP000555836">
    <property type="component" value="Unassembled WGS sequence"/>
</dbReference>
<evidence type="ECO:0000256" key="1">
    <source>
        <dbReference type="ARBA" id="ARBA00006594"/>
    </source>
</evidence>
<dbReference type="GO" id="GO:0006302">
    <property type="term" value="P:double-strand break repair"/>
    <property type="evidence" value="ECO:0007669"/>
    <property type="project" value="InterPro"/>
</dbReference>
<evidence type="ECO:0000256" key="3">
    <source>
        <dbReference type="ARBA" id="ARBA00022603"/>
    </source>
</evidence>
<reference evidence="9 10" key="1">
    <citation type="submission" date="2020-04" db="EMBL/GenBank/DDBJ databases">
        <title>Whole-genome sequencing of Vibrio spp. from China reveals different genetic environments of blaCTX-M-14 among diverse lineages.</title>
        <authorList>
            <person name="Zheng Z."/>
            <person name="Ye L."/>
            <person name="Chen S."/>
        </authorList>
    </citation>
    <scope>NUCLEOTIDE SEQUENCE [LARGE SCALE GENOMIC DNA]</scope>
    <source>
        <strain evidence="9 10">Vb0574</strain>
    </source>
</reference>
<keyword evidence="3 9" id="KW-0489">Methyltransferase</keyword>
<dbReference type="GO" id="GO:0009007">
    <property type="term" value="F:site-specific DNA-methyltransferase (adenine-specific) activity"/>
    <property type="evidence" value="ECO:0007669"/>
    <property type="project" value="UniProtKB-EC"/>
</dbReference>
<keyword evidence="5" id="KW-0949">S-adenosyl-L-methionine</keyword>
<organism evidence="9 10">
    <name type="scientific">Vibrio parahaemolyticus</name>
    <dbReference type="NCBI Taxonomy" id="670"/>
    <lineage>
        <taxon>Bacteria</taxon>
        <taxon>Pseudomonadati</taxon>
        <taxon>Pseudomonadota</taxon>
        <taxon>Gammaproteobacteria</taxon>
        <taxon>Vibrionales</taxon>
        <taxon>Vibrionaceae</taxon>
        <taxon>Vibrio</taxon>
    </lineage>
</organism>
<dbReference type="RefSeq" id="WP_276429688.1">
    <property type="nucleotide sequence ID" value="NZ_CP138328.1"/>
</dbReference>
<dbReference type="InterPro" id="IPR038729">
    <property type="entry name" value="Rad50/SbcC_AAA"/>
</dbReference>
<dbReference type="Gene3D" id="3.40.50.150">
    <property type="entry name" value="Vaccinia Virus protein VP39"/>
    <property type="match status" value="1"/>
</dbReference>
<evidence type="ECO:0000256" key="2">
    <source>
        <dbReference type="ARBA" id="ARBA00011900"/>
    </source>
</evidence>
<dbReference type="SUPFAM" id="SSF52540">
    <property type="entry name" value="P-loop containing nucleoside triphosphate hydrolases"/>
    <property type="match status" value="1"/>
</dbReference>
<dbReference type="EMBL" id="JABCLD010000111">
    <property type="protein sequence ID" value="NMU24151.1"/>
    <property type="molecule type" value="Genomic_DNA"/>
</dbReference>
<proteinExistence type="inferred from homology"/>
<dbReference type="GO" id="GO:0003677">
    <property type="term" value="F:DNA binding"/>
    <property type="evidence" value="ECO:0007669"/>
    <property type="project" value="InterPro"/>
</dbReference>
<dbReference type="SMART" id="SM00382">
    <property type="entry name" value="AAA"/>
    <property type="match status" value="1"/>
</dbReference>
<dbReference type="PANTHER" id="PTHR42933:SF3">
    <property type="entry name" value="TYPE I RESTRICTION ENZYME MJAVIII METHYLASE SUBUNIT"/>
    <property type="match status" value="1"/>
</dbReference>
<keyword evidence="4" id="KW-0808">Transferase</keyword>
<comment type="caution">
    <text evidence="9">The sequence shown here is derived from an EMBL/GenBank/DDBJ whole genome shotgun (WGS) entry which is preliminary data.</text>
</comment>
<dbReference type="SUPFAM" id="SSF53335">
    <property type="entry name" value="S-adenosyl-L-methionine-dependent methyltransferases"/>
    <property type="match status" value="1"/>
</dbReference>
<dbReference type="PRINTS" id="PR00507">
    <property type="entry name" value="N12N6MTFRASE"/>
</dbReference>
<dbReference type="InterPro" id="IPR003356">
    <property type="entry name" value="DNA_methylase_A-5"/>
</dbReference>
<dbReference type="InterPro" id="IPR003959">
    <property type="entry name" value="ATPase_AAA_core"/>
</dbReference>
<dbReference type="InterPro" id="IPR003593">
    <property type="entry name" value="AAA+_ATPase"/>
</dbReference>
<dbReference type="InterPro" id="IPR029063">
    <property type="entry name" value="SAM-dependent_MTases_sf"/>
</dbReference>
<dbReference type="PANTHER" id="PTHR42933">
    <property type="entry name" value="SLR6095 PROTEIN"/>
    <property type="match status" value="1"/>
</dbReference>
<dbReference type="Pfam" id="PF13304">
    <property type="entry name" value="AAA_21"/>
    <property type="match status" value="1"/>
</dbReference>
<dbReference type="Gene3D" id="3.40.50.300">
    <property type="entry name" value="P-loop containing nucleotide triphosphate hydrolases"/>
    <property type="match status" value="2"/>
</dbReference>
<accession>A0A7Y0X3U5</accession>
<dbReference type="Pfam" id="PF02384">
    <property type="entry name" value="N6_Mtase"/>
    <property type="match status" value="1"/>
</dbReference>
<evidence type="ECO:0000256" key="5">
    <source>
        <dbReference type="ARBA" id="ARBA00022691"/>
    </source>
</evidence>
<evidence type="ECO:0000256" key="4">
    <source>
        <dbReference type="ARBA" id="ARBA00022679"/>
    </source>
</evidence>
<comment type="similarity">
    <text evidence="1">Belongs to the N(4)/N(6)-methyltransferase family.</text>
</comment>
<evidence type="ECO:0000256" key="6">
    <source>
        <dbReference type="ARBA" id="ARBA00022747"/>
    </source>
</evidence>
<evidence type="ECO:0000313" key="10">
    <source>
        <dbReference type="Proteomes" id="UP000555836"/>
    </source>
</evidence>
<dbReference type="CDD" id="cd02440">
    <property type="entry name" value="AdoMet_MTases"/>
    <property type="match status" value="1"/>
</dbReference>
<evidence type="ECO:0000313" key="9">
    <source>
        <dbReference type="EMBL" id="NMU24151.1"/>
    </source>
</evidence>
<dbReference type="AlphaFoldDB" id="A0A7Y0X3U5"/>
<dbReference type="GO" id="GO:0009307">
    <property type="term" value="P:DNA restriction-modification system"/>
    <property type="evidence" value="ECO:0007669"/>
    <property type="project" value="UniProtKB-KW"/>
</dbReference>
<dbReference type="GO" id="GO:0005524">
    <property type="term" value="F:ATP binding"/>
    <property type="evidence" value="ECO:0007669"/>
    <property type="project" value="InterPro"/>
</dbReference>
<sequence>MTYRDEDLKLARSQAREIWKILDYVRGASPISNYRSLAYSIFFIRYLQSNTGQHFEAPRFDSFNVIARYSYELVEHAVHLGLIHRDVSNFLCDYLENTFRSFDNINESFVRHAIRDRLLNRSASIASLSLSELNLLFAENEGKSGGEFYTPKDVNHLVTALGLRYQPKSVCDPFAGAGNTAFSFSNLSKERVYIDTQEVNKDAYFQLIISRVIRGIKGRDFFGDSLSNPIYQKNEYDLIVSFPPFGMKIPKSSREDIYYSMGNEWLDVASILPESRSDWFITLSMLSALTERGKLLVGMSLGALTRTGSEAKVREYLVSQGVIEQVILLPKNIHYSTSIPTVLLVLNSGLGNQNNRSVKFVDASLFYEPARGRNVLSPDNINAIVEACENDGRFSISLPPRQIAERQFNLDPSLYVRKDLKVSEVTVSNFRGYTNFKVPMHPSLNVLVGENGAGKTSILEAVACGLGPFLTAMPDAKGKLIKKSDIHVSSNGVASYARIAIETTSSLSWDLVAKGAGTSEPPKIGTAALTGYASQLVDSQSEFPLIAYYGTSRALTPTSSKVAINPFEKDIRGEGYDSALDAKVNYGIIKNWFSKIEVDELRKRDELKQHKFIHPAKRLVSEAVYQIVERATSIEFDKNSNDVVVHWKNEKDECVQLTLEQLSEGYRNMVALTIDLVRRAYLLNPASNNPLAVNGIVLIDEIELHLHPRWQQKVLNDLTSLFKNVQFIVTTHSPQVLTTVHAESIRIVSADESEAKLLTGTSTYGSESTRMLEDVLGGNIRPQHIDIVKKLNRYTELVEADQWDTDEALELKTVLYRWGGQTEAELQKLETDIRIREFERDNENHQ</sequence>
<dbReference type="EC" id="2.1.1.72" evidence="2"/>
<keyword evidence="6" id="KW-0680">Restriction system</keyword>
<name>A0A7Y0X3U5_VIBPH</name>
<evidence type="ECO:0000259" key="8">
    <source>
        <dbReference type="SMART" id="SM00382"/>
    </source>
</evidence>
<gene>
    <name evidence="9" type="ORF">HKB21_00755</name>
</gene>
<dbReference type="GO" id="GO:0032259">
    <property type="term" value="P:methylation"/>
    <property type="evidence" value="ECO:0007669"/>
    <property type="project" value="UniProtKB-KW"/>
</dbReference>
<dbReference type="GO" id="GO:0008170">
    <property type="term" value="F:N-methyltransferase activity"/>
    <property type="evidence" value="ECO:0007669"/>
    <property type="project" value="InterPro"/>
</dbReference>
<evidence type="ECO:0000256" key="7">
    <source>
        <dbReference type="ARBA" id="ARBA00047942"/>
    </source>
</evidence>
<dbReference type="InterPro" id="IPR051537">
    <property type="entry name" value="DNA_Adenine_Mtase"/>
</dbReference>
<comment type="catalytic activity">
    <reaction evidence="7">
        <text>a 2'-deoxyadenosine in DNA + S-adenosyl-L-methionine = an N(6)-methyl-2'-deoxyadenosine in DNA + S-adenosyl-L-homocysteine + H(+)</text>
        <dbReference type="Rhea" id="RHEA:15197"/>
        <dbReference type="Rhea" id="RHEA-COMP:12418"/>
        <dbReference type="Rhea" id="RHEA-COMP:12419"/>
        <dbReference type="ChEBI" id="CHEBI:15378"/>
        <dbReference type="ChEBI" id="CHEBI:57856"/>
        <dbReference type="ChEBI" id="CHEBI:59789"/>
        <dbReference type="ChEBI" id="CHEBI:90615"/>
        <dbReference type="ChEBI" id="CHEBI:90616"/>
        <dbReference type="EC" id="2.1.1.72"/>
    </reaction>
</comment>
<feature type="domain" description="AAA+ ATPase" evidence="8">
    <location>
        <begin position="441"/>
        <end position="759"/>
    </location>
</feature>
<protein>
    <recommendedName>
        <fullName evidence="2">site-specific DNA-methyltransferase (adenine-specific)</fullName>
        <ecNumber evidence="2">2.1.1.72</ecNumber>
    </recommendedName>
</protein>
<dbReference type="GO" id="GO:0016887">
    <property type="term" value="F:ATP hydrolysis activity"/>
    <property type="evidence" value="ECO:0007669"/>
    <property type="project" value="InterPro"/>
</dbReference>
<dbReference type="Pfam" id="PF13476">
    <property type="entry name" value="AAA_23"/>
    <property type="match status" value="1"/>
</dbReference>
<dbReference type="InterPro" id="IPR027417">
    <property type="entry name" value="P-loop_NTPase"/>
</dbReference>